<gene>
    <name evidence="5" type="ORF">H2201_000794</name>
</gene>
<dbReference type="InterPro" id="IPR032460">
    <property type="entry name" value="Symplekin/Pta1_N"/>
</dbReference>
<dbReference type="PANTHER" id="PTHR15245">
    <property type="entry name" value="SYMPLEKIN-RELATED"/>
    <property type="match status" value="1"/>
</dbReference>
<protein>
    <recommendedName>
        <fullName evidence="4">Symplekin/Pta1 N-terminal domain-containing protein</fullName>
    </recommendedName>
</protein>
<dbReference type="InterPro" id="IPR021850">
    <property type="entry name" value="Symplekin/Pta1"/>
</dbReference>
<accession>A0ABQ9P3W0</accession>
<dbReference type="Gene3D" id="1.25.10.10">
    <property type="entry name" value="Leucine-rich Repeat Variant"/>
    <property type="match status" value="2"/>
</dbReference>
<evidence type="ECO:0000256" key="1">
    <source>
        <dbReference type="ARBA" id="ARBA00004123"/>
    </source>
</evidence>
<name>A0ABQ9P3W0_9PEZI</name>
<dbReference type="Proteomes" id="UP001172684">
    <property type="component" value="Unassembled WGS sequence"/>
</dbReference>
<comment type="subcellular location">
    <subcellularLocation>
        <location evidence="1">Nucleus</location>
    </subcellularLocation>
</comment>
<keyword evidence="3" id="KW-0539">Nucleus</keyword>
<dbReference type="EMBL" id="JAPDRL010000004">
    <property type="protein sequence ID" value="KAJ9668968.1"/>
    <property type="molecule type" value="Genomic_DNA"/>
</dbReference>
<evidence type="ECO:0000313" key="6">
    <source>
        <dbReference type="Proteomes" id="UP001172684"/>
    </source>
</evidence>
<proteinExistence type="predicted"/>
<feature type="domain" description="Symplekin/Pta1 N-terminal" evidence="4">
    <location>
        <begin position="114"/>
        <end position="212"/>
    </location>
</feature>
<reference evidence="5" key="1">
    <citation type="submission" date="2022-10" db="EMBL/GenBank/DDBJ databases">
        <title>Culturing micro-colonial fungi from biological soil crusts in the Mojave desert and describing Neophaeococcomyces mojavensis, and introducing the new genera and species Taxawa tesnikishii.</title>
        <authorList>
            <person name="Kurbessoian T."/>
            <person name="Stajich J.E."/>
        </authorList>
    </citation>
    <scope>NUCLEOTIDE SEQUENCE</scope>
    <source>
        <strain evidence="5">TK_1</strain>
    </source>
</reference>
<organism evidence="5 6">
    <name type="scientific">Coniosporium apollinis</name>
    <dbReference type="NCBI Taxonomy" id="61459"/>
    <lineage>
        <taxon>Eukaryota</taxon>
        <taxon>Fungi</taxon>
        <taxon>Dikarya</taxon>
        <taxon>Ascomycota</taxon>
        <taxon>Pezizomycotina</taxon>
        <taxon>Dothideomycetes</taxon>
        <taxon>Dothideomycetes incertae sedis</taxon>
        <taxon>Coniosporium</taxon>
    </lineage>
</organism>
<evidence type="ECO:0000256" key="2">
    <source>
        <dbReference type="ARBA" id="ARBA00022664"/>
    </source>
</evidence>
<sequence length="639" mass="70806">MTSNSNGVADTLAQLNSARDLALKDASYYLQIVPAVLALVGPPAGLELRRWGAEFLAEAFASPSLAAERKQELSLTVLDLLKEYLDTPGEDVVVVKAVVQAAASIYPLVFRQIDALLITATLNSLGSLTRARASIATKIISTVLNFNPLRLVKPPITTKIKLVVRSIERTTRALLQNFAKKNQNHALVGRISQYIEQLHHARVAMFDDTNRKRPAPVEPTDGLDQAKRQRLGAEVTDAPSQAQEVLPPPGSRTYAWLFNRNPQESSVNFDVKAITPEIVANIVLPLLIYVEKGKFDHAINATQARLLAHRKDIQQPRSALDVAVAATHKAPADEDEEEYEPDFPPVETTEQILNRLDNAPPDELPPERPPPEVALGPFKFPQPPPLTEAETIDCSKDVVNRVFGVMAELDETPAPKAQRPGFNRLAASGYDRDAWVTIITRIATRAAAGLENGVVKAEGEGERSVARYKSFSIGNTIRDALYLYVVEDFRRRIDVAISWLNEEWYNDRIMTKHGGDAGPPVKHYDKWVLKVLDGIVPYLDAKDKVLIRFLSEIPGIGVEVLDRIKKLARDPERVSLAVNAIHYLVLVRPPVREVCVDALEDLWRNYDDARGPAAKVLNKWRPHVLQEVPNGIGAQVKAE</sequence>
<dbReference type="InterPro" id="IPR011989">
    <property type="entry name" value="ARM-like"/>
</dbReference>
<evidence type="ECO:0000313" key="5">
    <source>
        <dbReference type="EMBL" id="KAJ9668968.1"/>
    </source>
</evidence>
<evidence type="ECO:0000256" key="3">
    <source>
        <dbReference type="ARBA" id="ARBA00023242"/>
    </source>
</evidence>
<dbReference type="PANTHER" id="PTHR15245:SF20">
    <property type="entry name" value="SYMPLEKIN"/>
    <property type="match status" value="1"/>
</dbReference>
<keyword evidence="6" id="KW-1185">Reference proteome</keyword>
<comment type="caution">
    <text evidence="5">The sequence shown here is derived from an EMBL/GenBank/DDBJ whole genome shotgun (WGS) entry which is preliminary data.</text>
</comment>
<evidence type="ECO:0000259" key="4">
    <source>
        <dbReference type="Pfam" id="PF11935"/>
    </source>
</evidence>
<dbReference type="Pfam" id="PF11935">
    <property type="entry name" value="SYMPK_PTA1_N"/>
    <property type="match status" value="1"/>
</dbReference>
<keyword evidence="2" id="KW-0507">mRNA processing</keyword>